<dbReference type="EMBL" id="JBHLTR010000113">
    <property type="protein sequence ID" value="MFC0562126.1"/>
    <property type="molecule type" value="Genomic_DNA"/>
</dbReference>
<organism evidence="1 2">
    <name type="scientific">Halalkalibacter alkalisediminis</name>
    <dbReference type="NCBI Taxonomy" id="935616"/>
    <lineage>
        <taxon>Bacteria</taxon>
        <taxon>Bacillati</taxon>
        <taxon>Bacillota</taxon>
        <taxon>Bacilli</taxon>
        <taxon>Bacillales</taxon>
        <taxon>Bacillaceae</taxon>
        <taxon>Halalkalibacter</taxon>
    </lineage>
</organism>
<proteinExistence type="predicted"/>
<evidence type="ECO:0000313" key="2">
    <source>
        <dbReference type="Proteomes" id="UP001589833"/>
    </source>
</evidence>
<name>A0ABV6NMY2_9BACI</name>
<sequence length="56" mass="6353">MKSSSKRDGVDEIIIPGEIENSFMKTNEISISIQKETLNEIEELSLALNKAKNRFI</sequence>
<dbReference type="Gene3D" id="3.30.1370.60">
    <property type="entry name" value="Hypothetical oxidoreductase yiak, domain 2"/>
    <property type="match status" value="1"/>
</dbReference>
<dbReference type="Proteomes" id="UP001589833">
    <property type="component" value="Unassembled WGS sequence"/>
</dbReference>
<reference evidence="1 2" key="1">
    <citation type="submission" date="2024-09" db="EMBL/GenBank/DDBJ databases">
        <authorList>
            <person name="Sun Q."/>
            <person name="Mori K."/>
        </authorList>
    </citation>
    <scope>NUCLEOTIDE SEQUENCE [LARGE SCALE GENOMIC DNA]</scope>
    <source>
        <strain evidence="1 2">NCAIM B.02301</strain>
    </source>
</reference>
<evidence type="ECO:0000313" key="1">
    <source>
        <dbReference type="EMBL" id="MFC0562126.1"/>
    </source>
</evidence>
<gene>
    <name evidence="1" type="ORF">ACFFH4_25080</name>
</gene>
<dbReference type="Gene3D" id="1.10.1530.10">
    <property type="match status" value="1"/>
</dbReference>
<dbReference type="InterPro" id="IPR043143">
    <property type="entry name" value="Mal/L-sulf/L-lact_DH-like_NADP"/>
</dbReference>
<dbReference type="InterPro" id="IPR043144">
    <property type="entry name" value="Mal/L-sulf/L-lact_DH-like_ah"/>
</dbReference>
<keyword evidence="2" id="KW-1185">Reference proteome</keyword>
<comment type="caution">
    <text evidence="1">The sequence shown here is derived from an EMBL/GenBank/DDBJ whole genome shotgun (WGS) entry which is preliminary data.</text>
</comment>
<accession>A0ABV6NMY2</accession>
<protein>
    <submittedName>
        <fullName evidence="1">Uncharacterized protein</fullName>
    </submittedName>
</protein>